<name>A0AAD8ZJC5_9TELE</name>
<reference evidence="3" key="1">
    <citation type="submission" date="2023-03" db="EMBL/GenBank/DDBJ databases">
        <title>Electrophorus voltai genome.</title>
        <authorList>
            <person name="Bian C."/>
        </authorList>
    </citation>
    <scope>NUCLEOTIDE SEQUENCE</scope>
    <source>
        <strain evidence="3">CB-2022</strain>
        <tissue evidence="3">Muscle</tissue>
    </source>
</reference>
<gene>
    <name evidence="3" type="ORF">P4O66_000288</name>
</gene>
<dbReference type="Proteomes" id="UP001239994">
    <property type="component" value="Unassembled WGS sequence"/>
</dbReference>
<feature type="compositionally biased region" description="Polar residues" evidence="1">
    <location>
        <begin position="129"/>
        <end position="146"/>
    </location>
</feature>
<evidence type="ECO:0000313" key="3">
    <source>
        <dbReference type="EMBL" id="KAK1800241.1"/>
    </source>
</evidence>
<dbReference type="EMBL" id="JAROKS010000010">
    <property type="protein sequence ID" value="KAK1800241.1"/>
    <property type="molecule type" value="Genomic_DNA"/>
</dbReference>
<dbReference type="InterPro" id="IPR052307">
    <property type="entry name" value="EJ_Adhesion_Regulator"/>
</dbReference>
<feature type="transmembrane region" description="Helical" evidence="2">
    <location>
        <begin position="80"/>
        <end position="105"/>
    </location>
</feature>
<sequence length="177" mass="19543">MMRCSLPKKREDSTVTTGQSPRVTERPSVPKCWVEGNEAVGKPVSLHCKSDEGSAPLQYVWKRESGGPLPPSVNPTPNRAGVIAGTVSGCLLLIIIILIVIWLIVFRWERKQYERELSNDIREDAPAPNNRSTSRGPSSGVAYSQMSQTHKKQSPSSSTSYITQSYIKSDSKYGHIV</sequence>
<dbReference type="PANTHER" id="PTHR44468:SF1">
    <property type="entry name" value="V-SET AND IMMUNOGLOBULIN DOMAIN CONTAINING 8A ISOFORM 1"/>
    <property type="match status" value="1"/>
</dbReference>
<organism evidence="3 4">
    <name type="scientific">Electrophorus voltai</name>
    <dbReference type="NCBI Taxonomy" id="2609070"/>
    <lineage>
        <taxon>Eukaryota</taxon>
        <taxon>Metazoa</taxon>
        <taxon>Chordata</taxon>
        <taxon>Craniata</taxon>
        <taxon>Vertebrata</taxon>
        <taxon>Euteleostomi</taxon>
        <taxon>Actinopterygii</taxon>
        <taxon>Neopterygii</taxon>
        <taxon>Teleostei</taxon>
        <taxon>Ostariophysi</taxon>
        <taxon>Gymnotiformes</taxon>
        <taxon>Gymnotoidei</taxon>
        <taxon>Gymnotidae</taxon>
        <taxon>Electrophorus</taxon>
    </lineage>
</organism>
<comment type="caution">
    <text evidence="3">The sequence shown here is derived from an EMBL/GenBank/DDBJ whole genome shotgun (WGS) entry which is preliminary data.</text>
</comment>
<dbReference type="AlphaFoldDB" id="A0AAD8ZJC5"/>
<keyword evidence="2" id="KW-0472">Membrane</keyword>
<proteinExistence type="predicted"/>
<evidence type="ECO:0000256" key="1">
    <source>
        <dbReference type="SAM" id="MobiDB-lite"/>
    </source>
</evidence>
<evidence type="ECO:0000256" key="2">
    <source>
        <dbReference type="SAM" id="Phobius"/>
    </source>
</evidence>
<evidence type="ECO:0000313" key="4">
    <source>
        <dbReference type="Proteomes" id="UP001239994"/>
    </source>
</evidence>
<accession>A0AAD8ZJC5</accession>
<keyword evidence="2" id="KW-0812">Transmembrane</keyword>
<protein>
    <recommendedName>
        <fullName evidence="5">Ig-like domain-containing protein</fullName>
    </recommendedName>
</protein>
<dbReference type="PANTHER" id="PTHR44468">
    <property type="entry name" value="COXSACKIEVIRUS AND ADENOVIRUS RECEPTOR-RELATED"/>
    <property type="match status" value="1"/>
</dbReference>
<evidence type="ECO:0008006" key="5">
    <source>
        <dbReference type="Google" id="ProtNLM"/>
    </source>
</evidence>
<feature type="region of interest" description="Disordered" evidence="1">
    <location>
        <begin position="122"/>
        <end position="161"/>
    </location>
</feature>
<keyword evidence="4" id="KW-1185">Reference proteome</keyword>
<keyword evidence="2" id="KW-1133">Transmembrane helix</keyword>
<feature type="region of interest" description="Disordered" evidence="1">
    <location>
        <begin position="1"/>
        <end position="28"/>
    </location>
</feature>